<name>A0A1I0YKP5_SELRU</name>
<reference evidence="1 2" key="1">
    <citation type="submission" date="2016-10" db="EMBL/GenBank/DDBJ databases">
        <authorList>
            <person name="de Groot N.N."/>
        </authorList>
    </citation>
    <scope>NUCLEOTIDE SEQUENCE [LARGE SCALE GENOMIC DNA]</scope>
    <source>
        <strain evidence="1 2">L14</strain>
    </source>
</reference>
<gene>
    <name evidence="1" type="ORF">SAMN05216587_11532</name>
</gene>
<evidence type="ECO:0000313" key="2">
    <source>
        <dbReference type="Proteomes" id="UP000183843"/>
    </source>
</evidence>
<protein>
    <submittedName>
        <fullName evidence="1">Uncharacterized protein</fullName>
    </submittedName>
</protein>
<dbReference type="Proteomes" id="UP000183843">
    <property type="component" value="Unassembled WGS sequence"/>
</dbReference>
<dbReference type="AlphaFoldDB" id="A0A1I0YKP5"/>
<dbReference type="RefSeq" id="WP_177188266.1">
    <property type="nucleotide sequence ID" value="NZ_FOJX01000015.1"/>
</dbReference>
<proteinExistence type="predicted"/>
<sequence length="53" mass="6260">MLEIREVEREKMSMKIAEAGYDIREQIKKIENAYNRKIGENIKFARSGKDEAE</sequence>
<evidence type="ECO:0000313" key="1">
    <source>
        <dbReference type="EMBL" id="SFB13904.1"/>
    </source>
</evidence>
<organism evidence="1 2">
    <name type="scientific">Selenomonas ruminantium</name>
    <dbReference type="NCBI Taxonomy" id="971"/>
    <lineage>
        <taxon>Bacteria</taxon>
        <taxon>Bacillati</taxon>
        <taxon>Bacillota</taxon>
        <taxon>Negativicutes</taxon>
        <taxon>Selenomonadales</taxon>
        <taxon>Selenomonadaceae</taxon>
        <taxon>Selenomonas</taxon>
    </lineage>
</organism>
<dbReference type="EMBL" id="FOJX01000015">
    <property type="protein sequence ID" value="SFB13904.1"/>
    <property type="molecule type" value="Genomic_DNA"/>
</dbReference>
<accession>A0A1I0YKP5</accession>